<evidence type="ECO:0000313" key="12">
    <source>
        <dbReference type="Proteomes" id="UP000237000"/>
    </source>
</evidence>
<dbReference type="GO" id="GO:0016020">
    <property type="term" value="C:membrane"/>
    <property type="evidence" value="ECO:0007669"/>
    <property type="project" value="UniProtKB-SubCell"/>
</dbReference>
<keyword evidence="8" id="KW-0503">Monooxygenase</keyword>
<evidence type="ECO:0000256" key="1">
    <source>
        <dbReference type="ARBA" id="ARBA00001971"/>
    </source>
</evidence>
<keyword evidence="12" id="KW-1185">Reference proteome</keyword>
<dbReference type="Proteomes" id="UP000237000">
    <property type="component" value="Unassembled WGS sequence"/>
</dbReference>
<gene>
    <name evidence="11" type="ORF">TorRG33x02_163090</name>
</gene>
<keyword evidence="5" id="KW-0479">Metal-binding</keyword>
<comment type="similarity">
    <text evidence="3">Belongs to the cytochrome P450 family.</text>
</comment>
<comment type="caution">
    <text evidence="11">The sequence shown here is derived from an EMBL/GenBank/DDBJ whole genome shotgun (WGS) entry which is preliminary data.</text>
</comment>
<evidence type="ECO:0000256" key="3">
    <source>
        <dbReference type="ARBA" id="ARBA00010617"/>
    </source>
</evidence>
<dbReference type="STRING" id="63057.A0A2P5EQV9"/>
<sequence length="271" mass="31537">MVSLNHPGSSHSDQNSNQGSSLAEPFCSTDHLAKVFLKTHEAFFSKEPKSVVIDYLSYLSVDFTFALYEPFYKFMKKLCMSQLLGGQTLNQLLPIRIDEIKRLLKALVKRAESKESVDIGRELTKLTSNVIWRMVMSKTFVKNDDEADEVMKVVNESAEILKFNLSDFIWFCKNFDFQGLRRKGKEIHEKFDQMMEKIVTEHQEQRKEDGYGVKDLLDILLDISEDESSEIRLTRKHIKAFVLVWFQKEGLITTFLGVCVCMYTYRYIHKA</sequence>
<dbReference type="PANTHER" id="PTHR47943">
    <property type="entry name" value="CYTOCHROME P450 93A3-LIKE"/>
    <property type="match status" value="1"/>
</dbReference>
<evidence type="ECO:0000256" key="9">
    <source>
        <dbReference type="ARBA" id="ARBA00023136"/>
    </source>
</evidence>
<dbReference type="InterPro" id="IPR036396">
    <property type="entry name" value="Cyt_P450_sf"/>
</dbReference>
<evidence type="ECO:0000256" key="10">
    <source>
        <dbReference type="SAM" id="MobiDB-lite"/>
    </source>
</evidence>
<accession>A0A2P5EQV9</accession>
<dbReference type="GO" id="GO:0016705">
    <property type="term" value="F:oxidoreductase activity, acting on paired donors, with incorporation or reduction of molecular oxygen"/>
    <property type="evidence" value="ECO:0007669"/>
    <property type="project" value="InterPro"/>
</dbReference>
<name>A0A2P5EQV9_TREOI</name>
<proteinExistence type="inferred from homology"/>
<dbReference type="SUPFAM" id="SSF48264">
    <property type="entry name" value="Cytochrome P450"/>
    <property type="match status" value="1"/>
</dbReference>
<feature type="compositionally biased region" description="Polar residues" evidence="10">
    <location>
        <begin position="1"/>
        <end position="21"/>
    </location>
</feature>
<dbReference type="InterPro" id="IPR001128">
    <property type="entry name" value="Cyt_P450"/>
</dbReference>
<evidence type="ECO:0000256" key="6">
    <source>
        <dbReference type="ARBA" id="ARBA00023002"/>
    </source>
</evidence>
<dbReference type="GO" id="GO:0020037">
    <property type="term" value="F:heme binding"/>
    <property type="evidence" value="ECO:0007669"/>
    <property type="project" value="InterPro"/>
</dbReference>
<keyword evidence="7" id="KW-0408">Iron</keyword>
<evidence type="ECO:0000256" key="8">
    <source>
        <dbReference type="ARBA" id="ARBA00023033"/>
    </source>
</evidence>
<protein>
    <submittedName>
        <fullName evidence="11">Cytochrome P</fullName>
    </submittedName>
</protein>
<comment type="subcellular location">
    <subcellularLocation>
        <location evidence="2">Membrane</location>
    </subcellularLocation>
</comment>
<feature type="region of interest" description="Disordered" evidence="10">
    <location>
        <begin position="1"/>
        <end position="22"/>
    </location>
</feature>
<organism evidence="11 12">
    <name type="scientific">Trema orientale</name>
    <name type="common">Charcoal tree</name>
    <name type="synonym">Celtis orientalis</name>
    <dbReference type="NCBI Taxonomy" id="63057"/>
    <lineage>
        <taxon>Eukaryota</taxon>
        <taxon>Viridiplantae</taxon>
        <taxon>Streptophyta</taxon>
        <taxon>Embryophyta</taxon>
        <taxon>Tracheophyta</taxon>
        <taxon>Spermatophyta</taxon>
        <taxon>Magnoliopsida</taxon>
        <taxon>eudicotyledons</taxon>
        <taxon>Gunneridae</taxon>
        <taxon>Pentapetalae</taxon>
        <taxon>rosids</taxon>
        <taxon>fabids</taxon>
        <taxon>Rosales</taxon>
        <taxon>Cannabaceae</taxon>
        <taxon>Trema</taxon>
    </lineage>
</organism>
<keyword evidence="4" id="KW-0349">Heme</keyword>
<dbReference type="Gene3D" id="1.10.630.10">
    <property type="entry name" value="Cytochrome P450"/>
    <property type="match status" value="1"/>
</dbReference>
<dbReference type="GO" id="GO:0005506">
    <property type="term" value="F:iron ion binding"/>
    <property type="evidence" value="ECO:0007669"/>
    <property type="project" value="InterPro"/>
</dbReference>
<comment type="cofactor">
    <cofactor evidence="1">
        <name>heme</name>
        <dbReference type="ChEBI" id="CHEBI:30413"/>
    </cofactor>
</comment>
<dbReference type="GO" id="GO:0004497">
    <property type="term" value="F:monooxygenase activity"/>
    <property type="evidence" value="ECO:0007669"/>
    <property type="project" value="UniProtKB-KW"/>
</dbReference>
<dbReference type="AlphaFoldDB" id="A0A2P5EQV9"/>
<reference evidence="12" key="1">
    <citation type="submission" date="2016-06" db="EMBL/GenBank/DDBJ databases">
        <title>Parallel loss of symbiosis genes in relatives of nitrogen-fixing non-legume Parasponia.</title>
        <authorList>
            <person name="Van Velzen R."/>
            <person name="Holmer R."/>
            <person name="Bu F."/>
            <person name="Rutten L."/>
            <person name="Van Zeijl A."/>
            <person name="Liu W."/>
            <person name="Santuari L."/>
            <person name="Cao Q."/>
            <person name="Sharma T."/>
            <person name="Shen D."/>
            <person name="Roswanjaya Y."/>
            <person name="Wardhani T."/>
            <person name="Kalhor M.S."/>
            <person name="Jansen J."/>
            <person name="Van den Hoogen J."/>
            <person name="Gungor B."/>
            <person name="Hartog M."/>
            <person name="Hontelez J."/>
            <person name="Verver J."/>
            <person name="Yang W.-C."/>
            <person name="Schijlen E."/>
            <person name="Repin R."/>
            <person name="Schilthuizen M."/>
            <person name="Schranz E."/>
            <person name="Heidstra R."/>
            <person name="Miyata K."/>
            <person name="Fedorova E."/>
            <person name="Kohlen W."/>
            <person name="Bisseling T."/>
            <person name="Smit S."/>
            <person name="Geurts R."/>
        </authorList>
    </citation>
    <scope>NUCLEOTIDE SEQUENCE [LARGE SCALE GENOMIC DNA]</scope>
    <source>
        <strain evidence="12">cv. RG33-2</strain>
    </source>
</reference>
<evidence type="ECO:0000256" key="4">
    <source>
        <dbReference type="ARBA" id="ARBA00022617"/>
    </source>
</evidence>
<evidence type="ECO:0000256" key="7">
    <source>
        <dbReference type="ARBA" id="ARBA00023004"/>
    </source>
</evidence>
<dbReference type="Pfam" id="PF00067">
    <property type="entry name" value="p450"/>
    <property type="match status" value="1"/>
</dbReference>
<evidence type="ECO:0000313" key="11">
    <source>
        <dbReference type="EMBL" id="PON87930.1"/>
    </source>
</evidence>
<keyword evidence="9" id="KW-0472">Membrane</keyword>
<dbReference type="PANTHER" id="PTHR47943:SF8">
    <property type="entry name" value="CYTOCHROME P450"/>
    <property type="match status" value="1"/>
</dbReference>
<dbReference type="OrthoDB" id="1431047at2759"/>
<evidence type="ECO:0000256" key="5">
    <source>
        <dbReference type="ARBA" id="ARBA00022723"/>
    </source>
</evidence>
<dbReference type="InParanoid" id="A0A2P5EQV9"/>
<evidence type="ECO:0000256" key="2">
    <source>
        <dbReference type="ARBA" id="ARBA00004370"/>
    </source>
</evidence>
<keyword evidence="6" id="KW-0560">Oxidoreductase</keyword>
<dbReference type="EMBL" id="JXTC01000111">
    <property type="protein sequence ID" value="PON87930.1"/>
    <property type="molecule type" value="Genomic_DNA"/>
</dbReference>